<dbReference type="InterPro" id="IPR003675">
    <property type="entry name" value="Rce1/LyrA-like_dom"/>
</dbReference>
<feature type="transmembrane region" description="Helical" evidence="1">
    <location>
        <begin position="180"/>
        <end position="198"/>
    </location>
</feature>
<keyword evidence="3" id="KW-0482">Metalloprotease</keyword>
<accession>A0AAW4QQ88</accession>
<dbReference type="AlphaFoldDB" id="A0AAW4QQ88"/>
<gene>
    <name evidence="3" type="ORF">H7U08_03425</name>
</gene>
<dbReference type="Pfam" id="PF02517">
    <property type="entry name" value="Rce1-like"/>
    <property type="match status" value="1"/>
</dbReference>
<feature type="transmembrane region" description="Helical" evidence="1">
    <location>
        <begin position="276"/>
        <end position="293"/>
    </location>
</feature>
<dbReference type="RefSeq" id="WP_065845740.1">
    <property type="nucleotide sequence ID" value="NZ_JACLPZ010000003.1"/>
</dbReference>
<keyword evidence="3" id="KW-0645">Protease</keyword>
<organism evidence="3 4">
    <name type="scientific">Bacillus cereus</name>
    <dbReference type="NCBI Taxonomy" id="1396"/>
    <lineage>
        <taxon>Bacteria</taxon>
        <taxon>Bacillati</taxon>
        <taxon>Bacillota</taxon>
        <taxon>Bacilli</taxon>
        <taxon>Bacillales</taxon>
        <taxon>Bacillaceae</taxon>
        <taxon>Bacillus</taxon>
        <taxon>Bacillus cereus group</taxon>
    </lineage>
</organism>
<keyword evidence="1" id="KW-0812">Transmembrane</keyword>
<feature type="transmembrane region" description="Helical" evidence="1">
    <location>
        <begin position="246"/>
        <end position="264"/>
    </location>
</feature>
<dbReference type="EMBL" id="JACLPZ010000003">
    <property type="protein sequence ID" value="MBY0035630.1"/>
    <property type="molecule type" value="Genomic_DNA"/>
</dbReference>
<dbReference type="GO" id="GO:0080120">
    <property type="term" value="P:CAAX-box protein maturation"/>
    <property type="evidence" value="ECO:0007669"/>
    <property type="project" value="UniProtKB-ARBA"/>
</dbReference>
<feature type="transmembrane region" description="Helical" evidence="1">
    <location>
        <begin position="66"/>
        <end position="89"/>
    </location>
</feature>
<evidence type="ECO:0000313" key="4">
    <source>
        <dbReference type="Proteomes" id="UP001197806"/>
    </source>
</evidence>
<keyword evidence="1" id="KW-1133">Transmembrane helix</keyword>
<evidence type="ECO:0000313" key="3">
    <source>
        <dbReference type="EMBL" id="MBY0035630.1"/>
    </source>
</evidence>
<proteinExistence type="predicted"/>
<feature type="domain" description="CAAX prenyl protease 2/Lysostaphin resistance protein A-like" evidence="2">
    <location>
        <begin position="150"/>
        <end position="259"/>
    </location>
</feature>
<dbReference type="PANTHER" id="PTHR35797">
    <property type="entry name" value="PROTEASE-RELATED"/>
    <property type="match status" value="1"/>
</dbReference>
<keyword evidence="1" id="KW-0472">Membrane</keyword>
<evidence type="ECO:0000259" key="2">
    <source>
        <dbReference type="Pfam" id="PF02517"/>
    </source>
</evidence>
<feature type="transmembrane region" description="Helical" evidence="1">
    <location>
        <begin position="109"/>
        <end position="130"/>
    </location>
</feature>
<dbReference type="PANTHER" id="PTHR35797:SF1">
    <property type="entry name" value="PROTEASE"/>
    <property type="match status" value="1"/>
</dbReference>
<comment type="caution">
    <text evidence="3">The sequence shown here is derived from an EMBL/GenBank/DDBJ whole genome shotgun (WGS) entry which is preliminary data.</text>
</comment>
<dbReference type="Proteomes" id="UP001197806">
    <property type="component" value="Unassembled WGS sequence"/>
</dbReference>
<dbReference type="GO" id="GO:0008237">
    <property type="term" value="F:metallopeptidase activity"/>
    <property type="evidence" value="ECO:0007669"/>
    <property type="project" value="UniProtKB-KW"/>
</dbReference>
<feature type="transmembrane region" description="Helical" evidence="1">
    <location>
        <begin position="34"/>
        <end position="54"/>
    </location>
</feature>
<dbReference type="InterPro" id="IPR042150">
    <property type="entry name" value="MmRce1-like"/>
</dbReference>
<reference evidence="3" key="1">
    <citation type="submission" date="2020-08" db="EMBL/GenBank/DDBJ databases">
        <title>Fungal Genomes of the International Space Station.</title>
        <authorList>
            <person name="Seuylemezian A."/>
            <person name="Singh N.K."/>
            <person name="Wood J."/>
            <person name="Venkateswaran K."/>
        </authorList>
    </citation>
    <scope>NUCLEOTIDE SEQUENCE</scope>
    <source>
        <strain evidence="3">I2-B2</strain>
    </source>
</reference>
<sequence length="316" mass="36035">MQVFINEEVIVLKYLTKAKNSSTILRGYLESYPLTSFFVMAYLFSWVVLIPFIFSQWGIFPKTKVFDIFFFANAFAGPMLAACIMFRTLEGKEAWKKVRKSILTTKVGLKWYLFTLIVIPAAMFLGMVILNGEVPTFRDLNFEFFITYLFSFVAIFFLGGPLPEEIGWRGFALPRLQSKFGPLKATLLLSVLWTFWHLPHFLTAAQRGGPGSDLSLLYIHLPIFILLCLPISIILTWVYNCNHGNLFIVMLIHASVNTFSLAQTHSTNPILKNTDIFVVIGLGFVALLILIFTRGNLGYKQTFNEVEYSKNENISK</sequence>
<evidence type="ECO:0000256" key="1">
    <source>
        <dbReference type="SAM" id="Phobius"/>
    </source>
</evidence>
<protein>
    <submittedName>
        <fullName evidence="3">CPBP family intramembrane metalloprotease</fullName>
    </submittedName>
</protein>
<keyword evidence="3" id="KW-0378">Hydrolase</keyword>
<dbReference type="GO" id="GO:0004175">
    <property type="term" value="F:endopeptidase activity"/>
    <property type="evidence" value="ECO:0007669"/>
    <property type="project" value="UniProtKB-ARBA"/>
</dbReference>
<feature type="transmembrane region" description="Helical" evidence="1">
    <location>
        <begin position="142"/>
        <end position="159"/>
    </location>
</feature>
<name>A0AAW4QQ88_BACCE</name>
<feature type="transmembrane region" description="Helical" evidence="1">
    <location>
        <begin position="218"/>
        <end position="239"/>
    </location>
</feature>